<dbReference type="Pfam" id="PF00753">
    <property type="entry name" value="Lactamase_B"/>
    <property type="match status" value="1"/>
</dbReference>
<feature type="signal peptide" evidence="1">
    <location>
        <begin position="1"/>
        <end position="23"/>
    </location>
</feature>
<evidence type="ECO:0000256" key="1">
    <source>
        <dbReference type="SAM" id="SignalP"/>
    </source>
</evidence>
<dbReference type="InterPro" id="IPR036866">
    <property type="entry name" value="RibonucZ/Hydroxyglut_hydro"/>
</dbReference>
<dbReference type="Gene3D" id="3.60.15.10">
    <property type="entry name" value="Ribonuclease Z/Hydroxyacylglutathione hydrolase-like"/>
    <property type="match status" value="1"/>
</dbReference>
<dbReference type="SMART" id="SM00849">
    <property type="entry name" value="Lactamase_B"/>
    <property type="match status" value="1"/>
</dbReference>
<gene>
    <name evidence="3" type="ORF">GGR38_004316</name>
</gene>
<sequence length="345" mass="37048">MERTTRRSIPLLAMLCAGTAAMAQMPPPHPAAPSAYPAQAAYPKENREAVGRYLAEGRKLAGVDLEADFNWRCLISPLDKNIVFGVQHDGLVPATRVFDNLYAIGQNAVSAWAIDTPQGIIVIDALNNPDEARDILVPNMQKLGLDPKRIKYVVITHGHGDHWGGAKFLQDTYGARVVASATDWGMMESPSRGGGPFASLVPPKHDIEVKDGDSVTLGDFTMKTYITPGHTPGTLSLVFPVFDKGVRHNAGLMGGTGGGSSPEAARQQIASLARWQGITKAASVDVLVTNHPVHMAATEKEALIRYGATGGNNPFIYGVDKYQRYMGVMSACSRVQLARMGENAE</sequence>
<evidence type="ECO:0000259" key="2">
    <source>
        <dbReference type="SMART" id="SM00849"/>
    </source>
</evidence>
<evidence type="ECO:0000313" key="4">
    <source>
        <dbReference type="Proteomes" id="UP000548867"/>
    </source>
</evidence>
<evidence type="ECO:0000313" key="3">
    <source>
        <dbReference type="EMBL" id="MBB3957342.1"/>
    </source>
</evidence>
<dbReference type="InterPro" id="IPR001279">
    <property type="entry name" value="Metallo-B-lactamas"/>
</dbReference>
<keyword evidence="3" id="KW-0378">Hydrolase</keyword>
<dbReference type="InterPro" id="IPR050855">
    <property type="entry name" value="NDM-1-like"/>
</dbReference>
<proteinExistence type="predicted"/>
<dbReference type="EMBL" id="JACIDX010000022">
    <property type="protein sequence ID" value="MBB3957342.1"/>
    <property type="molecule type" value="Genomic_DNA"/>
</dbReference>
<dbReference type="EC" id="3.5.2.6" evidence="3"/>
<reference evidence="3 4" key="1">
    <citation type="submission" date="2020-08" db="EMBL/GenBank/DDBJ databases">
        <title>Genomic Encyclopedia of Type Strains, Phase IV (KMG-IV): sequencing the most valuable type-strain genomes for metagenomic binning, comparative biology and taxonomic classification.</title>
        <authorList>
            <person name="Goeker M."/>
        </authorList>
    </citation>
    <scope>NUCLEOTIDE SEQUENCE [LARGE SCALE GENOMIC DNA]</scope>
    <source>
        <strain evidence="3 4">DSM 27057</strain>
    </source>
</reference>
<dbReference type="AlphaFoldDB" id="A0A7W6G9R5"/>
<dbReference type="PANTHER" id="PTHR42951">
    <property type="entry name" value="METALLO-BETA-LACTAMASE DOMAIN-CONTAINING"/>
    <property type="match status" value="1"/>
</dbReference>
<keyword evidence="4" id="KW-1185">Reference proteome</keyword>
<feature type="chain" id="PRO_5030594016" evidence="1">
    <location>
        <begin position="24"/>
        <end position="345"/>
    </location>
</feature>
<dbReference type="Proteomes" id="UP000548867">
    <property type="component" value="Unassembled WGS sequence"/>
</dbReference>
<name>A0A7W6G9R5_9SPHN</name>
<feature type="domain" description="Metallo-beta-lactamase" evidence="2">
    <location>
        <begin position="108"/>
        <end position="291"/>
    </location>
</feature>
<dbReference type="RefSeq" id="WP_183628566.1">
    <property type="nucleotide sequence ID" value="NZ_JACIDX010000022.1"/>
</dbReference>
<accession>A0A7W6G9R5</accession>
<dbReference type="GO" id="GO:0008800">
    <property type="term" value="F:beta-lactamase activity"/>
    <property type="evidence" value="ECO:0007669"/>
    <property type="project" value="UniProtKB-EC"/>
</dbReference>
<protein>
    <submittedName>
        <fullName evidence="3">Metallo-beta-lactamase class B</fullName>
        <ecNumber evidence="3">3.5.2.6</ecNumber>
    </submittedName>
</protein>
<organism evidence="3 4">
    <name type="scientific">Novosphingobium sediminicola</name>
    <dbReference type="NCBI Taxonomy" id="563162"/>
    <lineage>
        <taxon>Bacteria</taxon>
        <taxon>Pseudomonadati</taxon>
        <taxon>Pseudomonadota</taxon>
        <taxon>Alphaproteobacteria</taxon>
        <taxon>Sphingomonadales</taxon>
        <taxon>Sphingomonadaceae</taxon>
        <taxon>Novosphingobium</taxon>
    </lineage>
</organism>
<dbReference type="SUPFAM" id="SSF56281">
    <property type="entry name" value="Metallo-hydrolase/oxidoreductase"/>
    <property type="match status" value="1"/>
</dbReference>
<comment type="caution">
    <text evidence="3">The sequence shown here is derived from an EMBL/GenBank/DDBJ whole genome shotgun (WGS) entry which is preliminary data.</text>
</comment>
<dbReference type="CDD" id="cd16280">
    <property type="entry name" value="metallo-hydrolase-like_MBL-fold"/>
    <property type="match status" value="1"/>
</dbReference>
<keyword evidence="1" id="KW-0732">Signal</keyword>